<feature type="transmembrane region" description="Helical" evidence="1">
    <location>
        <begin position="25"/>
        <end position="44"/>
    </location>
</feature>
<feature type="transmembrane region" description="Helical" evidence="1">
    <location>
        <begin position="182"/>
        <end position="201"/>
    </location>
</feature>
<reference evidence="3" key="1">
    <citation type="submission" date="2015-10" db="EMBL/GenBank/DDBJ databases">
        <title>Complete genome sequence of Streptomyces ambofaciens DSM 40697.</title>
        <authorList>
            <person name="Thibessard A."/>
            <person name="Leblond P."/>
        </authorList>
    </citation>
    <scope>NUCLEOTIDE SEQUENCE [LARGE SCALE GENOMIC DNA]</scope>
    <source>
        <strain evidence="3">DSM 40697</strain>
    </source>
</reference>
<organism evidence="2 3">
    <name type="scientific">Streptomyces ambofaciens</name>
    <dbReference type="NCBI Taxonomy" id="1889"/>
    <lineage>
        <taxon>Bacteria</taxon>
        <taxon>Bacillati</taxon>
        <taxon>Actinomycetota</taxon>
        <taxon>Actinomycetes</taxon>
        <taxon>Kitasatosporales</taxon>
        <taxon>Streptomycetaceae</taxon>
        <taxon>Streptomyces</taxon>
    </lineage>
</organism>
<dbReference type="EMBL" id="CP012949">
    <property type="protein sequence ID" value="ANB07856.1"/>
    <property type="molecule type" value="Genomic_DNA"/>
</dbReference>
<evidence type="ECO:0000313" key="2">
    <source>
        <dbReference type="EMBL" id="ANB07856.1"/>
    </source>
</evidence>
<feature type="transmembrane region" description="Helical" evidence="1">
    <location>
        <begin position="76"/>
        <end position="94"/>
    </location>
</feature>
<keyword evidence="1" id="KW-1133">Transmembrane helix</keyword>
<sequence length="227" mass="23829">MTTAPTATGGAAPPTRTPGRRWWPGTLWVLVGTPLALAGCGWLGQDAGLLSTLLGVVVALLVLATAWILCGAKAGAGVAVLGFAFLLFVGPALGDHAMKERGVRHDDAVITEVSTYRGKGGERRPVCTVALTDTERGRTVEVGDTGGCEPDFTPGTHVTLVDDPEGHLAPRLSDKAEGVAPYLLWTLAGLLTALETCALYGRLRRRRRHGQVTSLLRRASEPFPSSG</sequence>
<proteinExistence type="predicted"/>
<dbReference type="Proteomes" id="UP000076720">
    <property type="component" value="Chromosome"/>
</dbReference>
<feature type="transmembrane region" description="Helical" evidence="1">
    <location>
        <begin position="50"/>
        <end position="69"/>
    </location>
</feature>
<gene>
    <name evidence="2" type="ORF">SAM40697_3898</name>
</gene>
<evidence type="ECO:0000256" key="1">
    <source>
        <dbReference type="SAM" id="Phobius"/>
    </source>
</evidence>
<reference evidence="2 3" key="2">
    <citation type="journal article" date="2016" name="Genome Announc.">
        <title>Complete Genome Sequence of Streptomyces ambofaciens DSM 40697, a Paradigm for Genome Plasticity Studies.</title>
        <authorList>
            <person name="Thibessard A."/>
            <person name="Leblond P."/>
        </authorList>
    </citation>
    <scope>NUCLEOTIDE SEQUENCE [LARGE SCALE GENOMIC DNA]</scope>
    <source>
        <strain evidence="2 3">DSM 40697</strain>
    </source>
</reference>
<keyword evidence="1" id="KW-0472">Membrane</keyword>
<evidence type="ECO:0008006" key="4">
    <source>
        <dbReference type="Google" id="ProtNLM"/>
    </source>
</evidence>
<keyword evidence="3" id="KW-1185">Reference proteome</keyword>
<dbReference type="RefSeq" id="WP_063482759.1">
    <property type="nucleotide sequence ID" value="NZ_CP012949.1"/>
</dbReference>
<accession>A0ABM6B273</accession>
<name>A0ABM6B273_STRAM</name>
<keyword evidence="1" id="KW-0812">Transmembrane</keyword>
<protein>
    <recommendedName>
        <fullName evidence="4">Integral membrane protein</fullName>
    </recommendedName>
</protein>
<evidence type="ECO:0000313" key="3">
    <source>
        <dbReference type="Proteomes" id="UP000076720"/>
    </source>
</evidence>